<dbReference type="RefSeq" id="WP_006036443.1">
    <property type="nucleotide sequence ID" value="NZ_AEDD01000001.1"/>
</dbReference>
<dbReference type="Proteomes" id="UP000005387">
    <property type="component" value="Unassembled WGS sequence"/>
</dbReference>
<evidence type="ECO:0000256" key="6">
    <source>
        <dbReference type="ARBA" id="ARBA00022958"/>
    </source>
</evidence>
<evidence type="ECO:0000256" key="9">
    <source>
        <dbReference type="ARBA" id="ARBA00023136"/>
    </source>
</evidence>
<dbReference type="AlphaFoldDB" id="E0I3Q1"/>
<keyword evidence="5 10" id="KW-0812">Transmembrane</keyword>
<feature type="transmembrane region" description="Helical" evidence="10">
    <location>
        <begin position="20"/>
        <end position="39"/>
    </location>
</feature>
<keyword evidence="4" id="KW-0633">Potassium transport</keyword>
<dbReference type="GO" id="GO:0005886">
    <property type="term" value="C:plasma membrane"/>
    <property type="evidence" value="ECO:0007669"/>
    <property type="project" value="UniProtKB-SubCell"/>
</dbReference>
<evidence type="ECO:0000256" key="1">
    <source>
        <dbReference type="ARBA" id="ARBA00004651"/>
    </source>
</evidence>
<dbReference type="STRING" id="717606.PaecuDRAFT_0426"/>
<reference evidence="11 12" key="1">
    <citation type="submission" date="2010-07" db="EMBL/GenBank/DDBJ databases">
        <title>The draft genome of Paenibacillus curdlanolyticus YK9.</title>
        <authorList>
            <consortium name="US DOE Joint Genome Institute (JGI-PGF)"/>
            <person name="Lucas S."/>
            <person name="Copeland A."/>
            <person name="Lapidus A."/>
            <person name="Cheng J.-F."/>
            <person name="Bruce D."/>
            <person name="Goodwin L."/>
            <person name="Pitluck S."/>
            <person name="Land M.L."/>
            <person name="Hauser L."/>
            <person name="Chang Y.-J."/>
            <person name="Jeffries C."/>
            <person name="Anderson I.J."/>
            <person name="Johnson E."/>
            <person name="Loganathan U."/>
            <person name="Mulhopadhyay B."/>
            <person name="Kyrpides N."/>
            <person name="Woyke T.J."/>
        </authorList>
    </citation>
    <scope>NUCLEOTIDE SEQUENCE [LARGE SCALE GENOMIC DNA]</scope>
    <source>
        <strain evidence="11 12">YK9</strain>
    </source>
</reference>
<dbReference type="NCBIfam" id="TIGR00933">
    <property type="entry name" value="2a38"/>
    <property type="match status" value="1"/>
</dbReference>
<protein>
    <submittedName>
        <fullName evidence="11">Potassium uptake protein, TrkH family</fullName>
        <ecNumber evidence="11">3.6.3.14</ecNumber>
    </submittedName>
</protein>
<evidence type="ECO:0000313" key="11">
    <source>
        <dbReference type="EMBL" id="EFM12915.1"/>
    </source>
</evidence>
<feature type="transmembrane region" description="Helical" evidence="10">
    <location>
        <begin position="199"/>
        <end position="225"/>
    </location>
</feature>
<keyword evidence="9 10" id="KW-0472">Membrane</keyword>
<keyword evidence="11" id="KW-0378">Hydrolase</keyword>
<evidence type="ECO:0000256" key="10">
    <source>
        <dbReference type="SAM" id="Phobius"/>
    </source>
</evidence>
<dbReference type="OrthoDB" id="9810952at2"/>
<dbReference type="InterPro" id="IPR004772">
    <property type="entry name" value="TrkH"/>
</dbReference>
<keyword evidence="12" id="KW-1185">Reference proteome</keyword>
<feature type="transmembrane region" description="Helical" evidence="10">
    <location>
        <begin position="45"/>
        <end position="67"/>
    </location>
</feature>
<evidence type="ECO:0000256" key="7">
    <source>
        <dbReference type="ARBA" id="ARBA00022989"/>
    </source>
</evidence>
<dbReference type="EMBL" id="AEDD01000001">
    <property type="protein sequence ID" value="EFM12915.1"/>
    <property type="molecule type" value="Genomic_DNA"/>
</dbReference>
<evidence type="ECO:0000313" key="12">
    <source>
        <dbReference type="Proteomes" id="UP000005387"/>
    </source>
</evidence>
<dbReference type="EC" id="3.6.3.14" evidence="11"/>
<name>E0I3Q1_9BACL</name>
<dbReference type="GO" id="GO:0015379">
    <property type="term" value="F:potassium:chloride symporter activity"/>
    <property type="evidence" value="ECO:0007669"/>
    <property type="project" value="InterPro"/>
</dbReference>
<evidence type="ECO:0000256" key="4">
    <source>
        <dbReference type="ARBA" id="ARBA00022538"/>
    </source>
</evidence>
<gene>
    <name evidence="11" type="ORF">PaecuDRAFT_0426</name>
</gene>
<organism evidence="11 12">
    <name type="scientific">Paenibacillus curdlanolyticus YK9</name>
    <dbReference type="NCBI Taxonomy" id="717606"/>
    <lineage>
        <taxon>Bacteria</taxon>
        <taxon>Bacillati</taxon>
        <taxon>Bacillota</taxon>
        <taxon>Bacilli</taxon>
        <taxon>Bacillales</taxon>
        <taxon>Paenibacillaceae</taxon>
        <taxon>Paenibacillus</taxon>
    </lineage>
</organism>
<dbReference type="GO" id="GO:0016787">
    <property type="term" value="F:hydrolase activity"/>
    <property type="evidence" value="ECO:0007669"/>
    <property type="project" value="UniProtKB-KW"/>
</dbReference>
<proteinExistence type="predicted"/>
<keyword evidence="7 10" id="KW-1133">Transmembrane helix</keyword>
<evidence type="ECO:0000256" key="3">
    <source>
        <dbReference type="ARBA" id="ARBA00022475"/>
    </source>
</evidence>
<feature type="transmembrane region" description="Helical" evidence="10">
    <location>
        <begin position="414"/>
        <end position="435"/>
    </location>
</feature>
<keyword evidence="3" id="KW-1003">Cell membrane</keyword>
<feature type="transmembrane region" description="Helical" evidence="10">
    <location>
        <begin position="134"/>
        <end position="155"/>
    </location>
</feature>
<feature type="transmembrane region" description="Helical" evidence="10">
    <location>
        <begin position="162"/>
        <end position="179"/>
    </location>
</feature>
<evidence type="ECO:0000256" key="8">
    <source>
        <dbReference type="ARBA" id="ARBA00023065"/>
    </source>
</evidence>
<dbReference type="InterPro" id="IPR003445">
    <property type="entry name" value="Cat_transpt"/>
</dbReference>
<feature type="transmembrane region" description="Helical" evidence="10">
    <location>
        <begin position="358"/>
        <end position="377"/>
    </location>
</feature>
<evidence type="ECO:0000256" key="5">
    <source>
        <dbReference type="ARBA" id="ARBA00022692"/>
    </source>
</evidence>
<sequence>MLNYSNKKRAFRLTPPQTLAIGFIVIILIGSVILATPSANTSGEALPFLDAMFIAASAACVTGLSVINVGMDFTTLGQVSLMVLIQVGGLGFTTMATLIAIVLRRRISFRERLILQEAMNQTTLEGIIPLIKKVMIYSLVIEAVGAVLLAARFMTEMPVGRAIYFGVFHSISIFNNAGFDLFGMYPDRSASLIEYVEDPFVMIVSIILIILGGLGFIVLSDLITYRQNKRLTLHSKVVLSASVALIVFGTIIIFIFEYTNPNTLQPLSFGHKLLNAMLQSVSSRSAGLSTVDIGELRQASQFAILLLMFVGAAPGSTGGGIKVTTLVVLIFAVIAMLRGREDVVLFRRRLDQERIHKAITFTLLSFFLIVIATMVLTTTESAPFLPLLFEVTSAFATTGMSTGITDQFSSFGKAFLIVLMFVGRLGPVTLAFALARKPEKDKFRRPEGRITIG</sequence>
<accession>E0I3Q1</accession>
<keyword evidence="6" id="KW-0630">Potassium</keyword>
<keyword evidence="8" id="KW-0406">Ion transport</keyword>
<feature type="transmembrane region" description="Helical" evidence="10">
    <location>
        <begin position="79"/>
        <end position="103"/>
    </location>
</feature>
<evidence type="ECO:0000256" key="2">
    <source>
        <dbReference type="ARBA" id="ARBA00022448"/>
    </source>
</evidence>
<dbReference type="PANTHER" id="PTHR32024">
    <property type="entry name" value="TRK SYSTEM POTASSIUM UPTAKE PROTEIN TRKG-RELATED"/>
    <property type="match status" value="1"/>
</dbReference>
<keyword evidence="2" id="KW-0813">Transport</keyword>
<feature type="transmembrane region" description="Helical" evidence="10">
    <location>
        <begin position="237"/>
        <end position="256"/>
    </location>
</feature>
<comment type="subcellular location">
    <subcellularLocation>
        <location evidence="1">Cell membrane</location>
        <topology evidence="1">Multi-pass membrane protein</topology>
    </subcellularLocation>
</comment>
<dbReference type="PANTHER" id="PTHR32024:SF1">
    <property type="entry name" value="KTR SYSTEM POTASSIUM UPTAKE PROTEIN B"/>
    <property type="match status" value="1"/>
</dbReference>
<dbReference type="Pfam" id="PF02386">
    <property type="entry name" value="TrkH"/>
    <property type="match status" value="1"/>
</dbReference>
<feature type="transmembrane region" description="Helical" evidence="10">
    <location>
        <begin position="304"/>
        <end position="337"/>
    </location>
</feature>
<dbReference type="eggNOG" id="COG0168">
    <property type="taxonomic scope" value="Bacteria"/>
</dbReference>